<proteinExistence type="predicted"/>
<dbReference type="Proteomes" id="UP000824633">
    <property type="component" value="Chromosome"/>
</dbReference>
<protein>
    <submittedName>
        <fullName evidence="1">Uncharacterized protein</fullName>
    </submittedName>
</protein>
<gene>
    <name evidence="1" type="ORF">psyc5s11_30610</name>
</gene>
<evidence type="ECO:0000313" key="1">
    <source>
        <dbReference type="EMBL" id="BCZ46994.1"/>
    </source>
</evidence>
<organism evidence="1 2">
    <name type="scientific">Clostridium gelidum</name>
    <dbReference type="NCBI Taxonomy" id="704125"/>
    <lineage>
        <taxon>Bacteria</taxon>
        <taxon>Bacillati</taxon>
        <taxon>Bacillota</taxon>
        <taxon>Clostridia</taxon>
        <taxon>Eubacteriales</taxon>
        <taxon>Clostridiaceae</taxon>
        <taxon>Clostridium</taxon>
    </lineage>
</organism>
<sequence length="78" mass="9040">MGGSPSLGYSRKRESCFDENGNEKAISFLVKELEEVNLVKIIFSTYLKQGSIHQTEKYLIKNNIVPPFWKVFCFNNYT</sequence>
<keyword evidence="2" id="KW-1185">Reference proteome</keyword>
<dbReference type="EMBL" id="AP024849">
    <property type="protein sequence ID" value="BCZ46994.1"/>
    <property type="molecule type" value="Genomic_DNA"/>
</dbReference>
<reference evidence="2" key="1">
    <citation type="submission" date="2021-07" db="EMBL/GenBank/DDBJ databases">
        <title>Complete genome sequencing of a Clostridium isolate.</title>
        <authorList>
            <person name="Ueki A."/>
            <person name="Tonouchi A."/>
        </authorList>
    </citation>
    <scope>NUCLEOTIDE SEQUENCE [LARGE SCALE GENOMIC DNA]</scope>
    <source>
        <strain evidence="2">C5S11</strain>
    </source>
</reference>
<name>A0ABN6J2Y4_9CLOT</name>
<evidence type="ECO:0000313" key="2">
    <source>
        <dbReference type="Proteomes" id="UP000824633"/>
    </source>
</evidence>
<accession>A0ABN6J2Y4</accession>